<dbReference type="AlphaFoldDB" id="A0A8D7ALI1"/>
<evidence type="ECO:0000256" key="4">
    <source>
        <dbReference type="ARBA" id="ARBA00023163"/>
    </source>
</evidence>
<feature type="region of interest" description="Disordered" evidence="7">
    <location>
        <begin position="138"/>
        <end position="225"/>
    </location>
</feature>
<dbReference type="PANTHER" id="PTHR31429:SF106">
    <property type="entry name" value="WRKY TRANSCRIPTION FACTOR 31-RELATED"/>
    <property type="match status" value="1"/>
</dbReference>
<feature type="compositionally biased region" description="Basic and acidic residues" evidence="7">
    <location>
        <begin position="179"/>
        <end position="189"/>
    </location>
</feature>
<dbReference type="Pfam" id="PF03106">
    <property type="entry name" value="WRKY"/>
    <property type="match status" value="1"/>
</dbReference>
<feature type="coiled-coil region" evidence="6">
    <location>
        <begin position="84"/>
        <end position="118"/>
    </location>
</feature>
<evidence type="ECO:0000256" key="1">
    <source>
        <dbReference type="ARBA" id="ARBA00004123"/>
    </source>
</evidence>
<evidence type="ECO:0000256" key="5">
    <source>
        <dbReference type="ARBA" id="ARBA00023242"/>
    </source>
</evidence>
<feature type="compositionally biased region" description="Polar residues" evidence="7">
    <location>
        <begin position="358"/>
        <end position="381"/>
    </location>
</feature>
<keyword evidence="2" id="KW-0805">Transcription regulation</keyword>
<keyword evidence="4" id="KW-0804">Transcription</keyword>
<dbReference type="InterPro" id="IPR044810">
    <property type="entry name" value="WRKY_plant"/>
</dbReference>
<feature type="compositionally biased region" description="Basic and acidic residues" evidence="7">
    <location>
        <begin position="145"/>
        <end position="155"/>
    </location>
</feature>
<gene>
    <name evidence="9" type="ORF">GSMUA_186390.1</name>
</gene>
<dbReference type="GO" id="GO:0043565">
    <property type="term" value="F:sequence-specific DNA binding"/>
    <property type="evidence" value="ECO:0007669"/>
    <property type="project" value="InterPro"/>
</dbReference>
<dbReference type="SUPFAM" id="SSF118290">
    <property type="entry name" value="WRKY DNA-binding domain"/>
    <property type="match status" value="1"/>
</dbReference>
<organism evidence="9">
    <name type="scientific">Musa acuminata subsp. malaccensis</name>
    <name type="common">Wild banana</name>
    <name type="synonym">Musa malaccensis</name>
    <dbReference type="NCBI Taxonomy" id="214687"/>
    <lineage>
        <taxon>Eukaryota</taxon>
        <taxon>Viridiplantae</taxon>
        <taxon>Streptophyta</taxon>
        <taxon>Embryophyta</taxon>
        <taxon>Tracheophyta</taxon>
        <taxon>Spermatophyta</taxon>
        <taxon>Magnoliopsida</taxon>
        <taxon>Liliopsida</taxon>
        <taxon>Zingiberales</taxon>
        <taxon>Musaceae</taxon>
        <taxon>Musa</taxon>
    </lineage>
</organism>
<dbReference type="GO" id="GO:0003700">
    <property type="term" value="F:DNA-binding transcription factor activity"/>
    <property type="evidence" value="ECO:0007669"/>
    <property type="project" value="InterPro"/>
</dbReference>
<dbReference type="PROSITE" id="PS50811">
    <property type="entry name" value="WRKY"/>
    <property type="match status" value="1"/>
</dbReference>
<sequence length="427" mass="45940">MEEDSRRGRSLELSGSAGVVDEMDFFAKAEKERARPASATDHGVPHLGLKKEDPAAVNIGFQLFPETLERDHPTVQQQSPPDEDNDAKRVVEAMQAELARTNEENRRLKNMLSDATNNYNALHVHLIRLMQQRNLSDGNTQFHEVTSEADERREEGDEEGGAVVPLQFIDLRPASVVDEESHSITDEGTRRRRSSSPADQPPSKSSEQEHEASTRKARVSVRARSSAPMIGDGCHWRKYGQKMAKGNPCPRAYYRCTMAAGCPVRKQVVQRCAEDRSVLITNYEGTHNHPLPPAAMAMASTTSAAAAMLLSGSTSSSEGVTNPSNPLARAIMPSSSGVVTVSASAPFPTVTLDLTRTSGPLPASSSTRVFGQPPHNQSKPQSVADTVSVATAAMVADPNFTAALAAAISSMMGRKGDGGTHQTSDSK</sequence>
<protein>
    <submittedName>
        <fullName evidence="9">(wild Malaysian banana) hypothetical protein</fullName>
    </submittedName>
</protein>
<feature type="domain" description="WRKY" evidence="8">
    <location>
        <begin position="225"/>
        <end position="292"/>
    </location>
</feature>
<name>A0A8D7ALI1_MUSAM</name>
<dbReference type="InterPro" id="IPR036576">
    <property type="entry name" value="WRKY_dom_sf"/>
</dbReference>
<keyword evidence="5" id="KW-0539">Nucleus</keyword>
<evidence type="ECO:0000256" key="7">
    <source>
        <dbReference type="SAM" id="MobiDB-lite"/>
    </source>
</evidence>
<proteinExistence type="predicted"/>
<dbReference type="Gene3D" id="2.20.25.80">
    <property type="entry name" value="WRKY domain"/>
    <property type="match status" value="1"/>
</dbReference>
<evidence type="ECO:0000256" key="3">
    <source>
        <dbReference type="ARBA" id="ARBA00023125"/>
    </source>
</evidence>
<dbReference type="PANTHER" id="PTHR31429">
    <property type="entry name" value="WRKY TRANSCRIPTION FACTOR 36-RELATED"/>
    <property type="match status" value="1"/>
</dbReference>
<feature type="region of interest" description="Disordered" evidence="7">
    <location>
        <begin position="31"/>
        <end position="51"/>
    </location>
</feature>
<dbReference type="InterPro" id="IPR003657">
    <property type="entry name" value="WRKY_dom"/>
</dbReference>
<keyword evidence="3" id="KW-0238">DNA-binding</keyword>
<evidence type="ECO:0000256" key="6">
    <source>
        <dbReference type="SAM" id="Coils"/>
    </source>
</evidence>
<feature type="compositionally biased region" description="Polar residues" evidence="7">
    <location>
        <begin position="195"/>
        <end position="205"/>
    </location>
</feature>
<reference evidence="9" key="1">
    <citation type="submission" date="2021-03" db="EMBL/GenBank/DDBJ databases">
        <authorList>
            <consortium name="Genoscope - CEA"/>
            <person name="William W."/>
        </authorList>
    </citation>
    <scope>NUCLEOTIDE SEQUENCE</scope>
    <source>
        <strain evidence="9">Doubled-haploid Pahang</strain>
    </source>
</reference>
<keyword evidence="6" id="KW-0175">Coiled coil</keyword>
<evidence type="ECO:0000256" key="2">
    <source>
        <dbReference type="ARBA" id="ARBA00023015"/>
    </source>
</evidence>
<evidence type="ECO:0000313" key="9">
    <source>
        <dbReference type="EMBL" id="CAG1851927.1"/>
    </source>
</evidence>
<accession>A0A8D7ALI1</accession>
<dbReference type="GO" id="GO:0005634">
    <property type="term" value="C:nucleus"/>
    <property type="evidence" value="ECO:0007669"/>
    <property type="project" value="UniProtKB-SubCell"/>
</dbReference>
<comment type="subcellular location">
    <subcellularLocation>
        <location evidence="1">Nucleus</location>
    </subcellularLocation>
</comment>
<evidence type="ECO:0000259" key="8">
    <source>
        <dbReference type="PROSITE" id="PS50811"/>
    </source>
</evidence>
<dbReference type="FunFam" id="2.20.25.80:FF:000002">
    <property type="entry name" value="probable WRKY transcription factor 31"/>
    <property type="match status" value="1"/>
</dbReference>
<dbReference type="EMBL" id="HG996468">
    <property type="protein sequence ID" value="CAG1851927.1"/>
    <property type="molecule type" value="Genomic_DNA"/>
</dbReference>
<feature type="region of interest" description="Disordered" evidence="7">
    <location>
        <begin position="358"/>
        <end position="383"/>
    </location>
</feature>
<dbReference type="SMART" id="SM00774">
    <property type="entry name" value="WRKY"/>
    <property type="match status" value="1"/>
</dbReference>